<dbReference type="AlphaFoldDB" id="A0A0N1JT17"/>
<dbReference type="PANTHER" id="PTHR47738:SF1">
    <property type="entry name" value="NITROGEN REGULATORY PROTEIN"/>
    <property type="match status" value="1"/>
</dbReference>
<evidence type="ECO:0000259" key="1">
    <source>
        <dbReference type="PROSITE" id="PS51094"/>
    </source>
</evidence>
<dbReference type="PANTHER" id="PTHR47738">
    <property type="entry name" value="PTS SYSTEM FRUCTOSE-LIKE EIIA COMPONENT-RELATED"/>
    <property type="match status" value="1"/>
</dbReference>
<dbReference type="GO" id="GO:0016740">
    <property type="term" value="F:transferase activity"/>
    <property type="evidence" value="ECO:0007669"/>
    <property type="project" value="UniProtKB-KW"/>
</dbReference>
<dbReference type="CDD" id="cd00211">
    <property type="entry name" value="PTS_IIA_fru"/>
    <property type="match status" value="1"/>
</dbReference>
<dbReference type="Gene3D" id="3.40.930.10">
    <property type="entry name" value="Mannitol-specific EII, Chain A"/>
    <property type="match status" value="1"/>
</dbReference>
<evidence type="ECO:0000313" key="3">
    <source>
        <dbReference type="Proteomes" id="UP000037939"/>
    </source>
</evidence>
<feature type="domain" description="PTS EIIA type-2" evidence="1">
    <location>
        <begin position="10"/>
        <end position="153"/>
    </location>
</feature>
<dbReference type="PATRIC" id="fig|857265.3.peg.1778"/>
<organism evidence="2 3">
    <name type="scientific">Amantichitinum ursilacus</name>
    <dbReference type="NCBI Taxonomy" id="857265"/>
    <lineage>
        <taxon>Bacteria</taxon>
        <taxon>Pseudomonadati</taxon>
        <taxon>Pseudomonadota</taxon>
        <taxon>Betaproteobacteria</taxon>
        <taxon>Neisseriales</taxon>
        <taxon>Chitinibacteraceae</taxon>
        <taxon>Amantichitinum</taxon>
    </lineage>
</organism>
<keyword evidence="2" id="KW-0808">Transferase</keyword>
<dbReference type="InterPro" id="IPR051541">
    <property type="entry name" value="PTS_SugarTrans_NitroReg"/>
</dbReference>
<evidence type="ECO:0000313" key="2">
    <source>
        <dbReference type="EMBL" id="KPC53581.1"/>
    </source>
</evidence>
<comment type="caution">
    <text evidence="2">The sequence shown here is derived from an EMBL/GenBank/DDBJ whole genome shotgun (WGS) entry which is preliminary data.</text>
</comment>
<dbReference type="InterPro" id="IPR016152">
    <property type="entry name" value="PTrfase/Anion_transptr"/>
</dbReference>
<dbReference type="GO" id="GO:0030295">
    <property type="term" value="F:protein kinase activator activity"/>
    <property type="evidence" value="ECO:0007669"/>
    <property type="project" value="TreeGrafter"/>
</dbReference>
<keyword evidence="3" id="KW-1185">Reference proteome</keyword>
<accession>A0A0N1JT17</accession>
<dbReference type="PROSITE" id="PS51094">
    <property type="entry name" value="PTS_EIIA_TYPE_2"/>
    <property type="match status" value="1"/>
</dbReference>
<dbReference type="Proteomes" id="UP000037939">
    <property type="component" value="Unassembled WGS sequence"/>
</dbReference>
<dbReference type="EMBL" id="LAQT01000006">
    <property type="protein sequence ID" value="KPC53581.1"/>
    <property type="molecule type" value="Genomic_DNA"/>
</dbReference>
<protein>
    <submittedName>
        <fullName evidence="2">Nitrogen regulatory protein</fullName>
        <ecNumber evidence="2">2.7.1.-</ecNumber>
    </submittedName>
</protein>
<dbReference type="PROSITE" id="PS00372">
    <property type="entry name" value="PTS_EIIA_TYPE_2_HIS"/>
    <property type="match status" value="1"/>
</dbReference>
<proteinExistence type="predicted"/>
<gene>
    <name evidence="2" type="primary">ptsN_3</name>
    <name evidence="2" type="ORF">WG78_08670</name>
</gene>
<dbReference type="STRING" id="857265.WG78_08670"/>
<sequence>MVTHPMNIAELIKPETILLDLNVSTRNRLFEEIARKLEQQYGLNRDQIVKSLIAREELGSTALGLGMALPHARLKGLTEAKAVYVRTTLALPFDAPDGKPVSHVLALLVPERATEAHLQLLASVAQLFSDQDFRQRLRSCATPDAVYQLFQTSAQA</sequence>
<dbReference type="OrthoDB" id="95460at2"/>
<dbReference type="InterPro" id="IPR002178">
    <property type="entry name" value="PTS_EIIA_type-2_dom"/>
</dbReference>
<dbReference type="Pfam" id="PF00359">
    <property type="entry name" value="PTS_EIIA_2"/>
    <property type="match status" value="1"/>
</dbReference>
<dbReference type="EC" id="2.7.1.-" evidence="2"/>
<dbReference type="SUPFAM" id="SSF55804">
    <property type="entry name" value="Phoshotransferase/anion transport protein"/>
    <property type="match status" value="1"/>
</dbReference>
<name>A0A0N1JT17_9NEIS</name>
<reference evidence="2 3" key="1">
    <citation type="submission" date="2015-07" db="EMBL/GenBank/DDBJ databases">
        <title>Draft genome sequence of the Amantichitinum ursilacus IGB-41, a new chitin-degrading bacterium.</title>
        <authorList>
            <person name="Kirstahler P."/>
            <person name="Guenther M."/>
            <person name="Grumaz C."/>
            <person name="Rupp S."/>
            <person name="Zibek S."/>
            <person name="Sohn K."/>
        </authorList>
    </citation>
    <scope>NUCLEOTIDE SEQUENCE [LARGE SCALE GENOMIC DNA]</scope>
    <source>
        <strain evidence="2 3">IGB-41</strain>
    </source>
</reference>